<reference evidence="4" key="1">
    <citation type="journal article" date="2014" name="Sci. Data">
        <title>Genomes of diverse isolates of the marine cyanobacterium Prochlorococcus.</title>
        <authorList>
            <person name="Biller S."/>
            <person name="Berube P."/>
            <person name="Thompson J."/>
            <person name="Kelly L."/>
            <person name="Roggensack S."/>
            <person name="Awad L."/>
            <person name="Roache-Johnson K."/>
            <person name="Ding H."/>
            <person name="Giovannoni S.J."/>
            <person name="Moore L.R."/>
            <person name="Chisholm S.W."/>
        </authorList>
    </citation>
    <scope>NUCLEOTIDE SEQUENCE [LARGE SCALE GENOMIC DNA]</scope>
</reference>
<dbReference type="GO" id="GO:0005737">
    <property type="term" value="C:cytoplasm"/>
    <property type="evidence" value="ECO:0007669"/>
    <property type="project" value="InterPro"/>
</dbReference>
<dbReference type="GO" id="GO:0016052">
    <property type="term" value="P:carbohydrate catabolic process"/>
    <property type="evidence" value="ECO:0007669"/>
    <property type="project" value="TreeGrafter"/>
</dbReference>
<proteinExistence type="predicted"/>
<evidence type="ECO:0000256" key="1">
    <source>
        <dbReference type="ARBA" id="ARBA00022490"/>
    </source>
</evidence>
<dbReference type="EC" id="4.1.2.4" evidence="3"/>
<dbReference type="RefSeq" id="WP_032513989.1">
    <property type="nucleotide sequence ID" value="NZ_JNAJ01000014.1"/>
</dbReference>
<dbReference type="InterPro" id="IPR011343">
    <property type="entry name" value="DeoC"/>
</dbReference>
<dbReference type="SUPFAM" id="SSF51569">
    <property type="entry name" value="Aldolase"/>
    <property type="match status" value="1"/>
</dbReference>
<dbReference type="PANTHER" id="PTHR10889:SF1">
    <property type="entry name" value="DEOXYRIBOSE-PHOSPHATE ALDOLASE"/>
    <property type="match status" value="1"/>
</dbReference>
<keyword evidence="3" id="KW-0456">Lyase</keyword>
<protein>
    <submittedName>
        <fullName evidence="3">Deoxyribose-phosphate aldolase</fullName>
        <ecNumber evidence="3">4.1.2.4</ecNumber>
    </submittedName>
</protein>
<keyword evidence="2" id="KW-0704">Schiff base</keyword>
<keyword evidence="1" id="KW-0963">Cytoplasm</keyword>
<dbReference type="InterPro" id="IPR013785">
    <property type="entry name" value="Aldolase_TIM"/>
</dbReference>
<dbReference type="Proteomes" id="UP000030491">
    <property type="component" value="Unassembled WGS sequence"/>
</dbReference>
<comment type="caution">
    <text evidence="3">The sequence shown here is derived from an EMBL/GenBank/DDBJ whole genome shotgun (WGS) entry which is preliminary data.</text>
</comment>
<organism evidence="3 4">
    <name type="scientific">Prochlorococcus marinus str. MIT 9116</name>
    <dbReference type="NCBI Taxonomy" id="167544"/>
    <lineage>
        <taxon>Bacteria</taxon>
        <taxon>Bacillati</taxon>
        <taxon>Cyanobacteriota</taxon>
        <taxon>Cyanophyceae</taxon>
        <taxon>Synechococcales</taxon>
        <taxon>Prochlorococcaceae</taxon>
        <taxon>Prochlorococcus</taxon>
    </lineage>
</organism>
<evidence type="ECO:0000256" key="2">
    <source>
        <dbReference type="ARBA" id="ARBA00023270"/>
    </source>
</evidence>
<evidence type="ECO:0000313" key="4">
    <source>
        <dbReference type="Proteomes" id="UP000030491"/>
    </source>
</evidence>
<dbReference type="Gene3D" id="3.20.20.70">
    <property type="entry name" value="Aldolase class I"/>
    <property type="match status" value="1"/>
</dbReference>
<dbReference type="SMART" id="SM01133">
    <property type="entry name" value="DeoC"/>
    <property type="match status" value="1"/>
</dbReference>
<dbReference type="OrthoDB" id="538921at2"/>
<name>A0A0A1ZP52_PROMR</name>
<dbReference type="PANTHER" id="PTHR10889">
    <property type="entry name" value="DEOXYRIBOSE-PHOSPHATE ALDOLASE"/>
    <property type="match status" value="1"/>
</dbReference>
<gene>
    <name evidence="3" type="ORF">EU93_1149</name>
</gene>
<accession>A0A0A1ZP52</accession>
<dbReference type="AlphaFoldDB" id="A0A0A1ZP52"/>
<dbReference type="EMBL" id="JNAJ01000014">
    <property type="protein sequence ID" value="KGF91210.1"/>
    <property type="molecule type" value="Genomic_DNA"/>
</dbReference>
<evidence type="ECO:0000313" key="3">
    <source>
        <dbReference type="EMBL" id="KGF91210.1"/>
    </source>
</evidence>
<sequence length="219" mass="24447">MPNIEYELNEKIHAIIINPYLTWEDFCANCDLIKKYNIKNISTSLNFLANFKNRLSNYSANINALISYPLADLPVSFIEELVCFAKDNGANGIEYIPNFINLSKRNLETFAAEIEQVKLSGLPVSIIINKSKLQEEVLYNAIEISLELGIKNFQFGDGFGPPITSNDVAEILKITGSQNQIKVVGGIKKLTQVIDLFDNGISCVGTSNFCEIFQEVKVI</sequence>
<dbReference type="InterPro" id="IPR002915">
    <property type="entry name" value="DeoC/FbaB/LacD_aldolase"/>
</dbReference>
<dbReference type="GO" id="GO:0004139">
    <property type="term" value="F:deoxyribose-phosphate aldolase activity"/>
    <property type="evidence" value="ECO:0007669"/>
    <property type="project" value="UniProtKB-EC"/>
</dbReference>
<dbReference type="GO" id="GO:0009264">
    <property type="term" value="P:deoxyribonucleotide catabolic process"/>
    <property type="evidence" value="ECO:0007669"/>
    <property type="project" value="InterPro"/>
</dbReference>